<evidence type="ECO:0000313" key="1">
    <source>
        <dbReference type="EMBL" id="KAI8573142.1"/>
    </source>
</evidence>
<protein>
    <submittedName>
        <fullName evidence="1">Uncharacterized protein</fullName>
    </submittedName>
</protein>
<organism evidence="1 2">
    <name type="scientific">Rhododendron molle</name>
    <name type="common">Chinese azalea</name>
    <name type="synonym">Azalea mollis</name>
    <dbReference type="NCBI Taxonomy" id="49168"/>
    <lineage>
        <taxon>Eukaryota</taxon>
        <taxon>Viridiplantae</taxon>
        <taxon>Streptophyta</taxon>
        <taxon>Embryophyta</taxon>
        <taxon>Tracheophyta</taxon>
        <taxon>Spermatophyta</taxon>
        <taxon>Magnoliopsida</taxon>
        <taxon>eudicotyledons</taxon>
        <taxon>Gunneridae</taxon>
        <taxon>Pentapetalae</taxon>
        <taxon>asterids</taxon>
        <taxon>Ericales</taxon>
        <taxon>Ericaceae</taxon>
        <taxon>Ericoideae</taxon>
        <taxon>Rhodoreae</taxon>
        <taxon>Rhododendron</taxon>
    </lineage>
</organism>
<dbReference type="EMBL" id="CM046388">
    <property type="protein sequence ID" value="KAI8573142.1"/>
    <property type="molecule type" value="Genomic_DNA"/>
</dbReference>
<reference evidence="1" key="1">
    <citation type="submission" date="2022-02" db="EMBL/GenBank/DDBJ databases">
        <title>Plant Genome Project.</title>
        <authorList>
            <person name="Zhang R.-G."/>
        </authorList>
    </citation>
    <scope>NUCLEOTIDE SEQUENCE</scope>
    <source>
        <strain evidence="1">AT1</strain>
    </source>
</reference>
<sequence>MRTVEQCESSASMSISEEMQRTTMTMQMKIEAMQKDIDAVQMRMTNGGKMNWNYL</sequence>
<keyword evidence="2" id="KW-1185">Reference proteome</keyword>
<proteinExistence type="predicted"/>
<gene>
    <name evidence="1" type="ORF">RHMOL_Rhmol01G0255900</name>
</gene>
<comment type="caution">
    <text evidence="1">The sequence shown here is derived from an EMBL/GenBank/DDBJ whole genome shotgun (WGS) entry which is preliminary data.</text>
</comment>
<dbReference type="Proteomes" id="UP001062846">
    <property type="component" value="Chromosome 1"/>
</dbReference>
<accession>A0ACC0Q501</accession>
<evidence type="ECO:0000313" key="2">
    <source>
        <dbReference type="Proteomes" id="UP001062846"/>
    </source>
</evidence>
<name>A0ACC0Q501_RHOML</name>